<gene>
    <name evidence="1" type="ORF">NCTC9428_02504</name>
</gene>
<evidence type="ECO:0000313" key="2">
    <source>
        <dbReference type="Proteomes" id="UP000281909"/>
    </source>
</evidence>
<proteinExistence type="predicted"/>
<organism evidence="1 2">
    <name type="scientific">Pseudomonas fluorescens</name>
    <dbReference type="NCBI Taxonomy" id="294"/>
    <lineage>
        <taxon>Bacteria</taxon>
        <taxon>Pseudomonadati</taxon>
        <taxon>Pseudomonadota</taxon>
        <taxon>Gammaproteobacteria</taxon>
        <taxon>Pseudomonadales</taxon>
        <taxon>Pseudomonadaceae</taxon>
        <taxon>Pseudomonas</taxon>
    </lineage>
</organism>
<sequence>MPQDSIKGRSFDPANVTVHKVDNWIQARLQTLESRHDDHGFIEVDSSEYQQLEIFRTLLKKIALATHLNSPTILDSLERRRMVSIQLHTTNTLEPV</sequence>
<accession>A0A3S4R5Y5</accession>
<dbReference type="Proteomes" id="UP000281909">
    <property type="component" value="Chromosome"/>
</dbReference>
<protein>
    <submittedName>
        <fullName evidence="1">Uncharacterized protein</fullName>
    </submittedName>
</protein>
<dbReference type="EMBL" id="LR134318">
    <property type="protein sequence ID" value="VEF10890.1"/>
    <property type="molecule type" value="Genomic_DNA"/>
</dbReference>
<dbReference type="OrthoDB" id="9940193at2"/>
<reference evidence="1 2" key="1">
    <citation type="submission" date="2018-12" db="EMBL/GenBank/DDBJ databases">
        <authorList>
            <consortium name="Pathogen Informatics"/>
        </authorList>
    </citation>
    <scope>NUCLEOTIDE SEQUENCE [LARGE SCALE GENOMIC DNA]</scope>
    <source>
        <strain evidence="1 2">NCTC9428</strain>
    </source>
</reference>
<dbReference type="RefSeq" id="WP_126362967.1">
    <property type="nucleotide sequence ID" value="NZ_LR134318.1"/>
</dbReference>
<name>A0A3S4R5Y5_PSEFL</name>
<evidence type="ECO:0000313" key="1">
    <source>
        <dbReference type="EMBL" id="VEF10890.1"/>
    </source>
</evidence>
<dbReference type="AlphaFoldDB" id="A0A3S4R5Y5"/>